<gene>
    <name evidence="1" type="ORF">HJC23_001907</name>
</gene>
<reference evidence="1 2" key="1">
    <citation type="journal article" date="2020" name="G3 (Bethesda)">
        <title>Improved Reference Genome for Cyclotella cryptica CCMP332, a Model for Cell Wall Morphogenesis, Salinity Adaptation, and Lipid Production in Diatoms (Bacillariophyta).</title>
        <authorList>
            <person name="Roberts W.R."/>
            <person name="Downey K.M."/>
            <person name="Ruck E.C."/>
            <person name="Traller J.C."/>
            <person name="Alverson A.J."/>
        </authorList>
    </citation>
    <scope>NUCLEOTIDE SEQUENCE [LARGE SCALE GENOMIC DNA]</scope>
    <source>
        <strain evidence="1 2">CCMP332</strain>
    </source>
</reference>
<organism evidence="1 2">
    <name type="scientific">Cyclotella cryptica</name>
    <dbReference type="NCBI Taxonomy" id="29204"/>
    <lineage>
        <taxon>Eukaryota</taxon>
        <taxon>Sar</taxon>
        <taxon>Stramenopiles</taxon>
        <taxon>Ochrophyta</taxon>
        <taxon>Bacillariophyta</taxon>
        <taxon>Coscinodiscophyceae</taxon>
        <taxon>Thalassiosirophycidae</taxon>
        <taxon>Stephanodiscales</taxon>
        <taxon>Stephanodiscaceae</taxon>
        <taxon>Cyclotella</taxon>
    </lineage>
</organism>
<protein>
    <submittedName>
        <fullName evidence="1">Uncharacterized protein</fullName>
    </submittedName>
</protein>
<keyword evidence="2" id="KW-1185">Reference proteome</keyword>
<accession>A0ABD3NYU6</accession>
<comment type="caution">
    <text evidence="1">The sequence shown here is derived from an EMBL/GenBank/DDBJ whole genome shotgun (WGS) entry which is preliminary data.</text>
</comment>
<evidence type="ECO:0000313" key="2">
    <source>
        <dbReference type="Proteomes" id="UP001516023"/>
    </source>
</evidence>
<dbReference type="Proteomes" id="UP001516023">
    <property type="component" value="Unassembled WGS sequence"/>
</dbReference>
<dbReference type="AlphaFoldDB" id="A0ABD3NYU6"/>
<proteinExistence type="predicted"/>
<name>A0ABD3NYU6_9STRA</name>
<evidence type="ECO:0000313" key="1">
    <source>
        <dbReference type="EMBL" id="KAL3780547.1"/>
    </source>
</evidence>
<dbReference type="EMBL" id="JABMIG020000346">
    <property type="protein sequence ID" value="KAL3780547.1"/>
    <property type="molecule type" value="Genomic_DNA"/>
</dbReference>
<sequence>MCYLLKTSVQEAHTGVYNKRYGMVHEKSNQQPPPTLSSVARSVLIPNHERRKTSTERNCRIMEY</sequence>